<reference evidence="14 15" key="2">
    <citation type="submission" date="2018-05" db="EMBL/GenBank/DDBJ databases">
        <authorList>
            <person name="Lanie J.A."/>
            <person name="Ng W.-L."/>
            <person name="Kazmierczak K.M."/>
            <person name="Andrzejewski T.M."/>
            <person name="Davidsen T.M."/>
            <person name="Wayne K.J."/>
            <person name="Tettelin H."/>
            <person name="Glass J.I."/>
            <person name="Rusch D."/>
            <person name="Podicherti R."/>
            <person name="Tsui H.-C.T."/>
            <person name="Winkler M.E."/>
        </authorList>
    </citation>
    <scope>NUCLEOTIDE SEQUENCE [LARGE SCALE GENOMIC DNA]</scope>
    <source>
        <strain evidence="14 15">YBY</strain>
    </source>
</reference>
<accession>A0A2U2BPN5</accession>
<evidence type="ECO:0000256" key="7">
    <source>
        <dbReference type="ARBA" id="ARBA00023186"/>
    </source>
</evidence>
<evidence type="ECO:0000256" key="4">
    <source>
        <dbReference type="ARBA" id="ARBA00022692"/>
    </source>
</evidence>
<evidence type="ECO:0000256" key="12">
    <source>
        <dbReference type="PROSITE-ProRule" id="PRU00278"/>
    </source>
</evidence>
<proteinExistence type="inferred from homology"/>
<evidence type="ECO:0000256" key="9">
    <source>
        <dbReference type="ARBA" id="ARBA00038408"/>
    </source>
</evidence>
<keyword evidence="4" id="KW-0812">Transmembrane</keyword>
<dbReference type="InterPro" id="IPR027304">
    <property type="entry name" value="Trigger_fact/SurA_dom_sf"/>
</dbReference>
<evidence type="ECO:0000256" key="5">
    <source>
        <dbReference type="ARBA" id="ARBA00022989"/>
    </source>
</evidence>
<reference evidence="14 15" key="1">
    <citation type="submission" date="2018-05" db="EMBL/GenBank/DDBJ databases">
        <title>Genome Sequence of an Efficient Indole-Degrading Bacterium, Alcaligenes sp.YBY.</title>
        <authorList>
            <person name="Yang B."/>
        </authorList>
    </citation>
    <scope>NUCLEOTIDE SEQUENCE [LARGE SCALE GENOMIC DNA]</scope>
    <source>
        <strain evidence="14 15">YBY</strain>
    </source>
</reference>
<keyword evidence="7" id="KW-0143">Chaperone</keyword>
<evidence type="ECO:0000256" key="6">
    <source>
        <dbReference type="ARBA" id="ARBA00023136"/>
    </source>
</evidence>
<dbReference type="PANTHER" id="PTHR47529:SF1">
    <property type="entry name" value="PERIPLASMIC CHAPERONE PPID"/>
    <property type="match status" value="1"/>
</dbReference>
<dbReference type="Proteomes" id="UP000245216">
    <property type="component" value="Unassembled WGS sequence"/>
</dbReference>
<comment type="similarity">
    <text evidence="9">Belongs to the PpiD chaperone family.</text>
</comment>
<keyword evidence="2" id="KW-1003">Cell membrane</keyword>
<dbReference type="PANTHER" id="PTHR47529">
    <property type="entry name" value="PEPTIDYL-PROLYL CIS-TRANS ISOMERASE D"/>
    <property type="match status" value="1"/>
</dbReference>
<evidence type="ECO:0000256" key="8">
    <source>
        <dbReference type="ARBA" id="ARBA00023235"/>
    </source>
</evidence>
<evidence type="ECO:0000256" key="10">
    <source>
        <dbReference type="ARBA" id="ARBA00040743"/>
    </source>
</evidence>
<evidence type="ECO:0000313" key="14">
    <source>
        <dbReference type="EMBL" id="PWE15961.1"/>
    </source>
</evidence>
<evidence type="ECO:0000256" key="11">
    <source>
        <dbReference type="ARBA" id="ARBA00042775"/>
    </source>
</evidence>
<dbReference type="PROSITE" id="PS50198">
    <property type="entry name" value="PPIC_PPIASE_2"/>
    <property type="match status" value="1"/>
</dbReference>
<dbReference type="PROSITE" id="PS01096">
    <property type="entry name" value="PPIC_PPIASE_1"/>
    <property type="match status" value="1"/>
</dbReference>
<dbReference type="SUPFAM" id="SSF109998">
    <property type="entry name" value="Triger factor/SurA peptide-binding domain-like"/>
    <property type="match status" value="1"/>
</dbReference>
<name>A0A2U2BPN5_ALCFA</name>
<dbReference type="Gene3D" id="3.10.50.40">
    <property type="match status" value="1"/>
</dbReference>
<organism evidence="14 15">
    <name type="scientific">Alcaligenes faecalis</name>
    <dbReference type="NCBI Taxonomy" id="511"/>
    <lineage>
        <taxon>Bacteria</taxon>
        <taxon>Pseudomonadati</taxon>
        <taxon>Pseudomonadota</taxon>
        <taxon>Betaproteobacteria</taxon>
        <taxon>Burkholderiales</taxon>
        <taxon>Alcaligenaceae</taxon>
        <taxon>Alcaligenes</taxon>
    </lineage>
</organism>
<protein>
    <recommendedName>
        <fullName evidence="10">Periplasmic chaperone PpiD</fullName>
    </recommendedName>
    <alternativeName>
        <fullName evidence="11">Periplasmic folding chaperone</fullName>
    </alternativeName>
</protein>
<dbReference type="GO" id="GO:0003755">
    <property type="term" value="F:peptidyl-prolyl cis-trans isomerase activity"/>
    <property type="evidence" value="ECO:0007669"/>
    <property type="project" value="UniProtKB-KW"/>
</dbReference>
<dbReference type="RefSeq" id="WP_086059951.1">
    <property type="nucleotide sequence ID" value="NZ_CAXOKM010000010.1"/>
</dbReference>
<evidence type="ECO:0000259" key="13">
    <source>
        <dbReference type="PROSITE" id="PS50198"/>
    </source>
</evidence>
<keyword evidence="12" id="KW-0697">Rotamase</keyword>
<keyword evidence="5" id="KW-1133">Transmembrane helix</keyword>
<sequence length="652" mass="71206">MFEIIRKNQRVMQLVLLVLILPSFVLIGVSGYSSYVSGDSDIVKVGDSAITSQEFDRARRMQLDDMQRNNPSGFDLAQADSLDSRRALLESLIDQRVQIEVATAARFNVSDIALRDYIATMPEFQENGSFSPALYSQVLASAGINTRDFEQSQRGQMALQRVLGPVAASSSMLPSVMNKLEIALTEERGVRTRSFLTRDFESKVQISDADLQAWYDANKQSLELPQQVKVEYLLLNEAAASKDLATPTEDQLKQYYEQNKARYVQAGRVNISHILVTLPAGASDAEREAAQSKARELAEKAQANKEGFADLARANSQDEGSAREGGELGWISKGSWPSVLESAVFALKKGDVSGVIEGPNGFHIFKSNDVQPEQGESFEQARSKVQEEVRKQLASERFADMASKLTNLVYDNEDNLEAAANALGLTLKQAEGISRQGLIPASQVEGDLAAAQSPDAAVLDDSRVRQALFNAETLASRKNAGVVEVSPDTLIALRVTDVADAHVPALDKVRTIAEENLRREKAAALAVQAGEDYLKQLQAGSEPENFSAQFAVSRAEFPEMDEALLNKVLANPVDKLPAYVGDRQPQGYTVVQILSHEPGKAGNPGLDMLTAQLTQAMARTETQAVLQAMRVEEKVQILPEAEKELTSTGENE</sequence>
<feature type="domain" description="PpiC" evidence="13">
    <location>
        <begin position="266"/>
        <end position="369"/>
    </location>
</feature>
<dbReference type="STRING" id="511.UZ73_00740"/>
<evidence type="ECO:0000256" key="3">
    <source>
        <dbReference type="ARBA" id="ARBA00022519"/>
    </source>
</evidence>
<evidence type="ECO:0000256" key="2">
    <source>
        <dbReference type="ARBA" id="ARBA00022475"/>
    </source>
</evidence>
<dbReference type="InterPro" id="IPR052029">
    <property type="entry name" value="PpiD_chaperone"/>
</dbReference>
<dbReference type="Pfam" id="PF00639">
    <property type="entry name" value="Rotamase"/>
    <property type="match status" value="1"/>
</dbReference>
<evidence type="ECO:0000313" key="15">
    <source>
        <dbReference type="Proteomes" id="UP000245216"/>
    </source>
</evidence>
<dbReference type="Pfam" id="PF13624">
    <property type="entry name" value="SurA_N_3"/>
    <property type="match status" value="1"/>
</dbReference>
<gene>
    <name evidence="14" type="ORF">DF183_04335</name>
</gene>
<dbReference type="EMBL" id="QEXO01000001">
    <property type="protein sequence ID" value="PWE15961.1"/>
    <property type="molecule type" value="Genomic_DNA"/>
</dbReference>
<evidence type="ECO:0000256" key="1">
    <source>
        <dbReference type="ARBA" id="ARBA00004382"/>
    </source>
</evidence>
<keyword evidence="3" id="KW-0997">Cell inner membrane</keyword>
<comment type="caution">
    <text evidence="14">The sequence shown here is derived from an EMBL/GenBank/DDBJ whole genome shotgun (WGS) entry which is preliminary data.</text>
</comment>
<dbReference type="Gene3D" id="1.10.4030.10">
    <property type="entry name" value="Porin chaperone SurA, peptide-binding domain"/>
    <property type="match status" value="1"/>
</dbReference>
<dbReference type="InterPro" id="IPR000297">
    <property type="entry name" value="PPIase_PpiC"/>
</dbReference>
<dbReference type="InterPro" id="IPR023058">
    <property type="entry name" value="PPIase_PpiC_CS"/>
</dbReference>
<dbReference type="InterPro" id="IPR046357">
    <property type="entry name" value="PPIase_dom_sf"/>
</dbReference>
<dbReference type="AlphaFoldDB" id="A0A2U2BPN5"/>
<keyword evidence="6" id="KW-0472">Membrane</keyword>
<dbReference type="SUPFAM" id="SSF54534">
    <property type="entry name" value="FKBP-like"/>
    <property type="match status" value="1"/>
</dbReference>
<keyword evidence="8 12" id="KW-0413">Isomerase</keyword>
<dbReference type="GO" id="GO:0005886">
    <property type="term" value="C:plasma membrane"/>
    <property type="evidence" value="ECO:0007669"/>
    <property type="project" value="UniProtKB-SubCell"/>
</dbReference>
<comment type="subcellular location">
    <subcellularLocation>
        <location evidence="1">Cell inner membrane</location>
        <topology evidence="1">Single-pass type II membrane protein</topology>
        <orientation evidence="1">Periplasmic side</orientation>
    </subcellularLocation>
</comment>